<comment type="subcellular location">
    <subcellularLocation>
        <location evidence="1">Cell outer membrane</location>
        <topology evidence="1">Multi-pass membrane protein</topology>
    </subcellularLocation>
</comment>
<evidence type="ECO:0000256" key="3">
    <source>
        <dbReference type="ARBA" id="ARBA00022452"/>
    </source>
</evidence>
<keyword evidence="2" id="KW-0813">Transport</keyword>
<reference evidence="10" key="1">
    <citation type="submission" date="2024-05" db="EMBL/GenBank/DDBJ databases">
        <authorList>
            <person name="Jung D.-H."/>
        </authorList>
    </citation>
    <scope>NUCLEOTIDE SEQUENCE</scope>
    <source>
        <strain evidence="10">JA-25</strain>
    </source>
</reference>
<keyword evidence="7" id="KW-0998">Cell outer membrane</keyword>
<evidence type="ECO:0000256" key="4">
    <source>
        <dbReference type="ARBA" id="ARBA00022692"/>
    </source>
</evidence>
<dbReference type="Pfam" id="PF07715">
    <property type="entry name" value="Plug"/>
    <property type="match status" value="1"/>
</dbReference>
<keyword evidence="5 8" id="KW-0732">Signal</keyword>
<dbReference type="PANTHER" id="PTHR30069:SF29">
    <property type="entry name" value="HEMOGLOBIN AND HEMOGLOBIN-HAPTOGLOBIN-BINDING PROTEIN 1-RELATED"/>
    <property type="match status" value="1"/>
</dbReference>
<dbReference type="Gene3D" id="2.40.170.20">
    <property type="entry name" value="TonB-dependent receptor, beta-barrel domain"/>
    <property type="match status" value="1"/>
</dbReference>
<keyword evidence="10" id="KW-0675">Receptor</keyword>
<evidence type="ECO:0000259" key="9">
    <source>
        <dbReference type="Pfam" id="PF07715"/>
    </source>
</evidence>
<dbReference type="InterPro" id="IPR036942">
    <property type="entry name" value="Beta-barrel_TonB_sf"/>
</dbReference>
<evidence type="ECO:0000256" key="2">
    <source>
        <dbReference type="ARBA" id="ARBA00022448"/>
    </source>
</evidence>
<evidence type="ECO:0000256" key="7">
    <source>
        <dbReference type="ARBA" id="ARBA00023237"/>
    </source>
</evidence>
<evidence type="ECO:0000256" key="8">
    <source>
        <dbReference type="SAM" id="SignalP"/>
    </source>
</evidence>
<sequence>MFRFTATLLWFSALCTSYAQDSSSVRQLQAVTVRGFVPLHFMAGLKVQRIDSALTEAYRYQTLADLLALQAPMQFKSYGPGQLTTVGLRGTSASHTAVLWNGININPPTLGQTDFSTIPVNGFDQLSIQYGSAASVVGSDAVGGSVLLNSAPSWAQPGLTATAGYQFGAWGSEQAQVGARFSTAGSGGQLAGKTLVYGGTNRYVPNYRERDGYPIEPSETGQRGFIQDLFYRNKRQQQLALNIWLTDNKLTASPADSVGRETTRTQAYRFLTSFETGEARSGRWLSGHTLLRAGFIRDITDYGKGKTFETDPSHAETDKVLVRAEHEVQQIVGSGTLTVRAGAEWAHYTARVDGYTGGLLYEQRADLYALTRYQPVSRLVMSLNLRQAFVTRYNPPFTPSVGIEYSLIERLRWRLVGRANLGRSYRVPTLNERYWKTLGNPDVRPERGVSQDAGLTWNRNVPGLVASLGMSVFRNHVMDWTYWNPEKGYRVENLQEVLAKGLEIQGQFTRKLGSWQFGGFGQYAYTRSFQLATYSPAALSVIGKQLIYLPLHTASVNAFLQHGPHRLTLTWQGTDRRPYTFDNSQYLPDYQLVNLLLQTTVSTGRWQGRAILQVDNLLNEFYLNVKRNAMPGRSVALTLVLTAKTKTDHNL</sequence>
<dbReference type="SUPFAM" id="SSF56935">
    <property type="entry name" value="Porins"/>
    <property type="match status" value="1"/>
</dbReference>
<dbReference type="InterPro" id="IPR039426">
    <property type="entry name" value="TonB-dep_rcpt-like"/>
</dbReference>
<feature type="signal peptide" evidence="8">
    <location>
        <begin position="1"/>
        <end position="19"/>
    </location>
</feature>
<protein>
    <submittedName>
        <fullName evidence="10">TonB-dependent receptor</fullName>
    </submittedName>
</protein>
<proteinExistence type="predicted"/>
<dbReference type="PANTHER" id="PTHR30069">
    <property type="entry name" value="TONB-DEPENDENT OUTER MEMBRANE RECEPTOR"/>
    <property type="match status" value="1"/>
</dbReference>
<name>A0ABX0QJM9_9BACT</name>
<dbReference type="Gene3D" id="2.170.130.10">
    <property type="entry name" value="TonB-dependent receptor, plug domain"/>
    <property type="match status" value="1"/>
</dbReference>
<evidence type="ECO:0000313" key="10">
    <source>
        <dbReference type="EMBL" id="NID11132.1"/>
    </source>
</evidence>
<keyword evidence="6" id="KW-0472">Membrane</keyword>
<evidence type="ECO:0000256" key="5">
    <source>
        <dbReference type="ARBA" id="ARBA00022729"/>
    </source>
</evidence>
<accession>A0ABX0QJM9</accession>
<evidence type="ECO:0000256" key="1">
    <source>
        <dbReference type="ARBA" id="ARBA00004571"/>
    </source>
</evidence>
<keyword evidence="11" id="KW-1185">Reference proteome</keyword>
<dbReference type="InterPro" id="IPR037066">
    <property type="entry name" value="Plug_dom_sf"/>
</dbReference>
<evidence type="ECO:0000256" key="6">
    <source>
        <dbReference type="ARBA" id="ARBA00023136"/>
    </source>
</evidence>
<dbReference type="EMBL" id="WAEL01000004">
    <property type="protein sequence ID" value="NID11132.1"/>
    <property type="molecule type" value="Genomic_DNA"/>
</dbReference>
<dbReference type="Proteomes" id="UP000606008">
    <property type="component" value="Unassembled WGS sequence"/>
</dbReference>
<feature type="domain" description="TonB-dependent receptor plug" evidence="9">
    <location>
        <begin position="47"/>
        <end position="144"/>
    </location>
</feature>
<comment type="caution">
    <text evidence="10">The sequence shown here is derived from an EMBL/GenBank/DDBJ whole genome shotgun (WGS) entry which is preliminary data.</text>
</comment>
<evidence type="ECO:0000313" key="11">
    <source>
        <dbReference type="Proteomes" id="UP000606008"/>
    </source>
</evidence>
<feature type="chain" id="PRO_5045421461" evidence="8">
    <location>
        <begin position="20"/>
        <end position="651"/>
    </location>
</feature>
<organism evidence="10 11">
    <name type="scientific">Fibrivirga algicola</name>
    <dbReference type="NCBI Taxonomy" id="2950420"/>
    <lineage>
        <taxon>Bacteria</taxon>
        <taxon>Pseudomonadati</taxon>
        <taxon>Bacteroidota</taxon>
        <taxon>Cytophagia</taxon>
        <taxon>Cytophagales</taxon>
        <taxon>Spirosomataceae</taxon>
        <taxon>Fibrivirga</taxon>
    </lineage>
</organism>
<dbReference type="RefSeq" id="WP_166692225.1">
    <property type="nucleotide sequence ID" value="NZ_WAEL01000004.1"/>
</dbReference>
<keyword evidence="3" id="KW-1134">Transmembrane beta strand</keyword>
<gene>
    <name evidence="10" type="ORF">F7231_13205</name>
</gene>
<dbReference type="InterPro" id="IPR012910">
    <property type="entry name" value="Plug_dom"/>
</dbReference>
<keyword evidence="4" id="KW-0812">Transmembrane</keyword>